<dbReference type="PROSITE" id="PS51194">
    <property type="entry name" value="HELICASE_CTER"/>
    <property type="match status" value="1"/>
</dbReference>
<evidence type="ECO:0000259" key="3">
    <source>
        <dbReference type="PROSITE" id="PS51194"/>
    </source>
</evidence>
<feature type="domain" description="Helicase C-terminal" evidence="3">
    <location>
        <begin position="411"/>
        <end position="561"/>
    </location>
</feature>
<dbReference type="PROSITE" id="PS50035">
    <property type="entry name" value="PLD"/>
    <property type="match status" value="1"/>
</dbReference>
<dbReference type="SMART" id="SM00490">
    <property type="entry name" value="HELICc"/>
    <property type="match status" value="1"/>
</dbReference>
<name>C0QBN3_DESAH</name>
<evidence type="ECO:0000313" key="5">
    <source>
        <dbReference type="Proteomes" id="UP000000442"/>
    </source>
</evidence>
<keyword evidence="4" id="KW-0378">Hydrolase</keyword>
<feature type="domain" description="PLD phosphodiesterase" evidence="1">
    <location>
        <begin position="97"/>
        <end position="128"/>
    </location>
</feature>
<dbReference type="GO" id="GO:0003677">
    <property type="term" value="F:DNA binding"/>
    <property type="evidence" value="ECO:0007669"/>
    <property type="project" value="InterPro"/>
</dbReference>
<dbReference type="InterPro" id="IPR027417">
    <property type="entry name" value="P-loop_NTPase"/>
</dbReference>
<dbReference type="EC" id="3.1.21.3" evidence="4"/>
<reference evidence="4 5" key="1">
    <citation type="journal article" date="2009" name="Environ. Microbiol.">
        <title>Genome sequence of Desulfobacterium autotrophicum HRM2, a marine sulfate reducer oxidizing organic carbon completely to carbon dioxide.</title>
        <authorList>
            <person name="Strittmatter A.W."/>
            <person name="Liesegang H."/>
            <person name="Rabus R."/>
            <person name="Decker I."/>
            <person name="Amann J."/>
            <person name="Andres S."/>
            <person name="Henne A."/>
            <person name="Fricke W.F."/>
            <person name="Martinez-Arias R."/>
            <person name="Bartels D."/>
            <person name="Goesmann A."/>
            <person name="Krause L."/>
            <person name="Puehler A."/>
            <person name="Klenk H.P."/>
            <person name="Richter M."/>
            <person name="Schuler M."/>
            <person name="Gloeckner F.O."/>
            <person name="Meyerdierks A."/>
            <person name="Gottschalk G."/>
            <person name="Amann R."/>
        </authorList>
    </citation>
    <scope>NUCLEOTIDE SEQUENCE [LARGE SCALE GENOMIC DNA]</scope>
    <source>
        <strain evidence="5">ATCC 43914 / DSM 3382 / HRM2</strain>
    </source>
</reference>
<dbReference type="REBASE" id="38889">
    <property type="entry name" value="DauHRMORFAP"/>
</dbReference>
<dbReference type="OrthoDB" id="9804086at2"/>
<dbReference type="eggNOG" id="COG3886">
    <property type="taxonomic scope" value="Bacteria"/>
</dbReference>
<dbReference type="KEGG" id="dat:HRM2_39770"/>
<dbReference type="InterPro" id="IPR001736">
    <property type="entry name" value="PLipase_D/transphosphatidylase"/>
</dbReference>
<dbReference type="RefSeq" id="WP_015905775.1">
    <property type="nucleotide sequence ID" value="NC_012108.1"/>
</dbReference>
<dbReference type="InterPro" id="IPR025202">
    <property type="entry name" value="PLD-like_dom"/>
</dbReference>
<keyword evidence="5" id="KW-1185">Reference proteome</keyword>
<sequence length="1076" mass="120635">MDIAEQSYLISGGTADPLLPHLLQAIDKATAIQMAVSFTRMSGLRLISSALEEALARKVPFEFLTSDYLDVTEPAALRRLMLLHEAGADVRIHACHNGGAFHTKAYIFIRNDREGIAFIGSSNLSESALTQGIEWNLCIDSCQTPSAFVQACTSFSQLFNKTTTLGLSWDWIEQYEQRRVPIELPDSEIPPPLPAPHPIQERALEALRDSRNNGLQRALVVMATGVGKTWLAVFDILRNGFGRVLFVAHREEILSQAASTFLTVNPRMKVGFFHGNEKSEDADILFGSVQSLGKKIHLKKFDRTAFDYIVIDEFHHASAASYQNILNYFTPSFLLGLTATPERSDGRDIEAFCDNNVAFRFDLTEAIEAGRLCPFTYFGIYDRHVDYELIPWRSRRFDPAEIETAFETQARALQIFEEWTEKGQSRTLGFCVSIHHADFMASFFSGKGVKAVSVHSKSMVRRHDAIDRLSNGLLQIIFCVDLFNEGVDIPGIDTVLMVRPTESPVVYLQQLGRGLRLKDGKERLVVIDFIGNHRSFLQGPQALFGLQPGSPAFVDALKSFQKGTFALPPGCKLHMDLEVIDVFKKMTRINRNPNRIYEYLSELNGRRPTALEMSHYGITFAAIRRTHGSWLQMLYAKADLEPDIFQQLFSHIGFFREMEKTALTKCFKLITLEAMIELNGFMEPPGTAILADKALAVLLRRPVLLHDIHAKFAPHEKIRFSKADEWHRYWLDNPVNALIGGNLSGRKQKQNVFFSVADGKFVYKNPVAPEAQELFESLLQEIVNCRLVGYNPAVAKIQAVVCKLIRSGTAPIIKLNDSLRPVLPKGETSIRINGNLYTARFAKIAVNVIQNEAGENIIADILRNWFGPQAGMPGEIHQVRFVKKDKEWRLEPVQIQPVESASAPGAITHTARFVTDPPVEQRFKTCVPFYTLKAAAGNFGLDTGLPFNGEPAGWVLIDDTKPDMFVLQVLGKSMEPLIPDGAYCLFRGGSALGGSRNGRTVLVQSSGIFDPDTESSFTVKRYRSIKKEDPETGWRHSQIFLESVNKDFKTIQLDPENKEDFAIIGEFVRVLPEPET</sequence>
<dbReference type="GO" id="GO:0005524">
    <property type="term" value="F:ATP binding"/>
    <property type="evidence" value="ECO:0007669"/>
    <property type="project" value="InterPro"/>
</dbReference>
<dbReference type="InterPro" id="IPR039418">
    <property type="entry name" value="LexA-like"/>
</dbReference>
<dbReference type="CDD" id="cd09205">
    <property type="entry name" value="PLDc_N_DEXD_b3"/>
    <property type="match status" value="1"/>
</dbReference>
<dbReference type="HOGENOM" id="CLU_005588_0_0_7"/>
<dbReference type="CDD" id="cd06529">
    <property type="entry name" value="S24_LexA-like"/>
    <property type="match status" value="1"/>
</dbReference>
<dbReference type="EMBL" id="CP001087">
    <property type="protein sequence ID" value="ACN17035.1"/>
    <property type="molecule type" value="Genomic_DNA"/>
</dbReference>
<dbReference type="SMART" id="SM00487">
    <property type="entry name" value="DEXDc"/>
    <property type="match status" value="1"/>
</dbReference>
<dbReference type="SUPFAM" id="SSF56024">
    <property type="entry name" value="Phospholipase D/nuclease"/>
    <property type="match status" value="1"/>
</dbReference>
<dbReference type="Pfam" id="PF00717">
    <property type="entry name" value="Peptidase_S24"/>
    <property type="match status" value="1"/>
</dbReference>
<dbReference type="CDD" id="cd18032">
    <property type="entry name" value="DEXHc_RE_I_III_res"/>
    <property type="match status" value="1"/>
</dbReference>
<evidence type="ECO:0000313" key="4">
    <source>
        <dbReference type="EMBL" id="ACN17035.1"/>
    </source>
</evidence>
<dbReference type="GO" id="GO:0006793">
    <property type="term" value="P:phosphorus metabolic process"/>
    <property type="evidence" value="ECO:0007669"/>
    <property type="project" value="UniProtKB-ARBA"/>
</dbReference>
<gene>
    <name evidence="4" type="primary">hsdR3</name>
    <name evidence="4" type="ordered locus">HRM2_39770</name>
</gene>
<evidence type="ECO:0000259" key="2">
    <source>
        <dbReference type="PROSITE" id="PS51192"/>
    </source>
</evidence>
<feature type="domain" description="Helicase ATP-binding" evidence="2">
    <location>
        <begin position="209"/>
        <end position="359"/>
    </location>
</feature>
<dbReference type="Pfam" id="PF00271">
    <property type="entry name" value="Helicase_C"/>
    <property type="match status" value="1"/>
</dbReference>
<dbReference type="InterPro" id="IPR014001">
    <property type="entry name" value="Helicase_ATP-bd"/>
</dbReference>
<accession>C0QBN3</accession>
<dbReference type="InterPro" id="IPR015927">
    <property type="entry name" value="Peptidase_S24_S26A/B/C"/>
</dbReference>
<evidence type="ECO:0000259" key="1">
    <source>
        <dbReference type="PROSITE" id="PS50035"/>
    </source>
</evidence>
<dbReference type="InterPro" id="IPR001650">
    <property type="entry name" value="Helicase_C-like"/>
</dbReference>
<dbReference type="PANTHER" id="PTHR47962:SF4">
    <property type="entry name" value="HELICASE"/>
    <property type="match status" value="1"/>
</dbReference>
<dbReference type="STRING" id="177437.HRM2_39770"/>
<protein>
    <submittedName>
        <fullName evidence="4">HsdR3</fullName>
        <ecNumber evidence="4">3.1.21.3</ecNumber>
    </submittedName>
</protein>
<dbReference type="PROSITE" id="PS51192">
    <property type="entry name" value="HELICASE_ATP_BIND_1"/>
    <property type="match status" value="1"/>
</dbReference>
<dbReference type="InterPro" id="IPR006935">
    <property type="entry name" value="Helicase/UvrB_N"/>
</dbReference>
<dbReference type="InterPro" id="IPR036286">
    <property type="entry name" value="LexA/Signal_pep-like_sf"/>
</dbReference>
<dbReference type="Proteomes" id="UP000000442">
    <property type="component" value="Chromosome"/>
</dbReference>
<proteinExistence type="predicted"/>
<dbReference type="CDD" id="cd18799">
    <property type="entry name" value="SF2_C_EcoAI-like"/>
    <property type="match status" value="1"/>
</dbReference>
<dbReference type="AlphaFoldDB" id="C0QBN3"/>
<dbReference type="eggNOG" id="COG1061">
    <property type="taxonomic scope" value="Bacteria"/>
</dbReference>
<dbReference type="SUPFAM" id="SSF52540">
    <property type="entry name" value="P-loop containing nucleoside triphosphate hydrolases"/>
    <property type="match status" value="1"/>
</dbReference>
<dbReference type="Gene3D" id="3.40.50.300">
    <property type="entry name" value="P-loop containing nucleotide triphosphate hydrolases"/>
    <property type="match status" value="2"/>
</dbReference>
<dbReference type="eggNOG" id="COG2932">
    <property type="taxonomic scope" value="Bacteria"/>
</dbReference>
<dbReference type="Gene3D" id="2.10.109.10">
    <property type="entry name" value="Umud Fragment, subunit A"/>
    <property type="match status" value="1"/>
</dbReference>
<dbReference type="GO" id="GO:0016887">
    <property type="term" value="F:ATP hydrolysis activity"/>
    <property type="evidence" value="ECO:0007669"/>
    <property type="project" value="TreeGrafter"/>
</dbReference>
<dbReference type="InterPro" id="IPR052511">
    <property type="entry name" value="ATP-dep_Helicase"/>
</dbReference>
<dbReference type="Gene3D" id="3.30.870.10">
    <property type="entry name" value="Endonuclease Chain A"/>
    <property type="match status" value="1"/>
</dbReference>
<organism evidence="4 5">
    <name type="scientific">Desulforapulum autotrophicum (strain ATCC 43914 / DSM 3382 / VKM B-1955 / HRM2)</name>
    <name type="common">Desulfobacterium autotrophicum</name>
    <dbReference type="NCBI Taxonomy" id="177437"/>
    <lineage>
        <taxon>Bacteria</taxon>
        <taxon>Pseudomonadati</taxon>
        <taxon>Thermodesulfobacteriota</taxon>
        <taxon>Desulfobacteria</taxon>
        <taxon>Desulfobacterales</taxon>
        <taxon>Desulfobacteraceae</taxon>
        <taxon>Desulforapulum</taxon>
    </lineage>
</organism>
<dbReference type="PANTHER" id="PTHR47962">
    <property type="entry name" value="ATP-DEPENDENT HELICASE LHR-RELATED-RELATED"/>
    <property type="match status" value="1"/>
</dbReference>
<dbReference type="Pfam" id="PF13091">
    <property type="entry name" value="PLDc_2"/>
    <property type="match status" value="1"/>
</dbReference>
<dbReference type="SUPFAM" id="SSF51306">
    <property type="entry name" value="LexA/Signal peptidase"/>
    <property type="match status" value="1"/>
</dbReference>
<dbReference type="Pfam" id="PF04851">
    <property type="entry name" value="ResIII"/>
    <property type="match status" value="1"/>
</dbReference>
<dbReference type="GO" id="GO:0009035">
    <property type="term" value="F:type I site-specific deoxyribonuclease activity"/>
    <property type="evidence" value="ECO:0007669"/>
    <property type="project" value="UniProtKB-EC"/>
</dbReference>